<name>A0AAV4CHW6_9GAST</name>
<proteinExistence type="predicted"/>
<evidence type="ECO:0000313" key="2">
    <source>
        <dbReference type="Proteomes" id="UP000735302"/>
    </source>
</evidence>
<organism evidence="1 2">
    <name type="scientific">Plakobranchus ocellatus</name>
    <dbReference type="NCBI Taxonomy" id="259542"/>
    <lineage>
        <taxon>Eukaryota</taxon>
        <taxon>Metazoa</taxon>
        <taxon>Spiralia</taxon>
        <taxon>Lophotrochozoa</taxon>
        <taxon>Mollusca</taxon>
        <taxon>Gastropoda</taxon>
        <taxon>Heterobranchia</taxon>
        <taxon>Euthyneura</taxon>
        <taxon>Panpulmonata</taxon>
        <taxon>Sacoglossa</taxon>
        <taxon>Placobranchoidea</taxon>
        <taxon>Plakobranchidae</taxon>
        <taxon>Plakobranchus</taxon>
    </lineage>
</organism>
<dbReference type="Proteomes" id="UP000735302">
    <property type="component" value="Unassembled WGS sequence"/>
</dbReference>
<gene>
    <name evidence="1" type="ORF">PoB_005771700</name>
</gene>
<comment type="caution">
    <text evidence="1">The sequence shown here is derived from an EMBL/GenBank/DDBJ whole genome shotgun (WGS) entry which is preliminary data.</text>
</comment>
<protein>
    <submittedName>
        <fullName evidence="1">Uncharacterized protein</fullName>
    </submittedName>
</protein>
<accession>A0AAV4CHW6</accession>
<evidence type="ECO:0000313" key="1">
    <source>
        <dbReference type="EMBL" id="GFO31212.1"/>
    </source>
</evidence>
<keyword evidence="2" id="KW-1185">Reference proteome</keyword>
<reference evidence="1 2" key="1">
    <citation type="journal article" date="2021" name="Elife">
        <title>Chloroplast acquisition without the gene transfer in kleptoplastic sea slugs, Plakobranchus ocellatus.</title>
        <authorList>
            <person name="Maeda T."/>
            <person name="Takahashi S."/>
            <person name="Yoshida T."/>
            <person name="Shimamura S."/>
            <person name="Takaki Y."/>
            <person name="Nagai Y."/>
            <person name="Toyoda A."/>
            <person name="Suzuki Y."/>
            <person name="Arimoto A."/>
            <person name="Ishii H."/>
            <person name="Satoh N."/>
            <person name="Nishiyama T."/>
            <person name="Hasebe M."/>
            <person name="Maruyama T."/>
            <person name="Minagawa J."/>
            <person name="Obokata J."/>
            <person name="Shigenobu S."/>
        </authorList>
    </citation>
    <scope>NUCLEOTIDE SEQUENCE [LARGE SCALE GENOMIC DNA]</scope>
</reference>
<dbReference type="AlphaFoldDB" id="A0AAV4CHW6"/>
<dbReference type="EMBL" id="BLXT01006360">
    <property type="protein sequence ID" value="GFO31212.1"/>
    <property type="molecule type" value="Genomic_DNA"/>
</dbReference>
<sequence length="94" mass="10812">MFGKQSSAPFAHYIFITTETTAFYTYQHIRRKNNAFLFLPYAGREERWLTDRAVGYSVKGAGFESQSGPCKFLIAPLCPPSTKWLARSLQTRRK</sequence>